<proteinExistence type="predicted"/>
<feature type="chain" id="PRO_5025487095" description="Antigenic cell wall galactomanno protein" evidence="1">
    <location>
        <begin position="19"/>
        <end position="185"/>
    </location>
</feature>
<dbReference type="Gene3D" id="1.20.1280.140">
    <property type="match status" value="1"/>
</dbReference>
<dbReference type="Proteomes" id="UP000799437">
    <property type="component" value="Unassembled WGS sequence"/>
</dbReference>
<feature type="signal peptide" evidence="1">
    <location>
        <begin position="1"/>
        <end position="18"/>
    </location>
</feature>
<dbReference type="GeneID" id="54490933"/>
<dbReference type="EMBL" id="ML996575">
    <property type="protein sequence ID" value="KAF2756564.1"/>
    <property type="molecule type" value="Genomic_DNA"/>
</dbReference>
<organism evidence="2 3">
    <name type="scientific">Pseudovirgaria hyperparasitica</name>
    <dbReference type="NCBI Taxonomy" id="470096"/>
    <lineage>
        <taxon>Eukaryota</taxon>
        <taxon>Fungi</taxon>
        <taxon>Dikarya</taxon>
        <taxon>Ascomycota</taxon>
        <taxon>Pezizomycotina</taxon>
        <taxon>Dothideomycetes</taxon>
        <taxon>Dothideomycetes incertae sedis</taxon>
        <taxon>Acrospermales</taxon>
        <taxon>Acrospermaceae</taxon>
        <taxon>Pseudovirgaria</taxon>
    </lineage>
</organism>
<dbReference type="GO" id="GO:0005576">
    <property type="term" value="C:extracellular region"/>
    <property type="evidence" value="ECO:0007669"/>
    <property type="project" value="TreeGrafter"/>
</dbReference>
<dbReference type="PANTHER" id="PTHR38123">
    <property type="entry name" value="CELL WALL SERINE-THREONINE-RICH GALACTOMANNOPROTEIN MP1 (AFU_ORTHOLOGUE AFUA_4G03240)"/>
    <property type="match status" value="1"/>
</dbReference>
<evidence type="ECO:0008006" key="4">
    <source>
        <dbReference type="Google" id="ProtNLM"/>
    </source>
</evidence>
<keyword evidence="1" id="KW-0732">Signal</keyword>
<evidence type="ECO:0000256" key="1">
    <source>
        <dbReference type="SAM" id="SignalP"/>
    </source>
</evidence>
<dbReference type="PANTHER" id="PTHR38123:SF4">
    <property type="entry name" value="CELL WALL GALACTOMANNOPROTEIN, PUTATIVE (AFU_ORTHOLOGUE AFUA_4G00870)-RELATED"/>
    <property type="match status" value="1"/>
</dbReference>
<dbReference type="RefSeq" id="XP_033599015.1">
    <property type="nucleotide sequence ID" value="XM_033749879.1"/>
</dbReference>
<sequence>MYWFNPLVLVSTLTLASAAVLPAVEKRDGAQTVKDINSISSQTDAIYKQVNDFKGGPLSSLQALGIQTASIKLDNTIKQGTKNANKSAKFTSDESNNIAIATLDLQPKVTVLIDALINKKQGFQTALLGLSAVPLVKQTLTTLRADTKTFGQAVTAKLTPDIAELAPIVLDLIDQDFARGIAAFS</sequence>
<protein>
    <recommendedName>
        <fullName evidence="4">Antigenic cell wall galactomanno protein</fullName>
    </recommendedName>
</protein>
<dbReference type="AlphaFoldDB" id="A0A6A6W3H5"/>
<keyword evidence="3" id="KW-1185">Reference proteome</keyword>
<dbReference type="OrthoDB" id="3485059at2759"/>
<evidence type="ECO:0000313" key="2">
    <source>
        <dbReference type="EMBL" id="KAF2756564.1"/>
    </source>
</evidence>
<name>A0A6A6W3H5_9PEZI</name>
<evidence type="ECO:0000313" key="3">
    <source>
        <dbReference type="Proteomes" id="UP000799437"/>
    </source>
</evidence>
<gene>
    <name evidence="2" type="ORF">EJ05DRAFT_67906</name>
</gene>
<reference evidence="2" key="1">
    <citation type="journal article" date="2020" name="Stud. Mycol.">
        <title>101 Dothideomycetes genomes: a test case for predicting lifestyles and emergence of pathogens.</title>
        <authorList>
            <person name="Haridas S."/>
            <person name="Albert R."/>
            <person name="Binder M."/>
            <person name="Bloem J."/>
            <person name="Labutti K."/>
            <person name="Salamov A."/>
            <person name="Andreopoulos B."/>
            <person name="Baker S."/>
            <person name="Barry K."/>
            <person name="Bills G."/>
            <person name="Bluhm B."/>
            <person name="Cannon C."/>
            <person name="Castanera R."/>
            <person name="Culley D."/>
            <person name="Daum C."/>
            <person name="Ezra D."/>
            <person name="Gonzalez J."/>
            <person name="Henrissat B."/>
            <person name="Kuo A."/>
            <person name="Liang C."/>
            <person name="Lipzen A."/>
            <person name="Lutzoni F."/>
            <person name="Magnuson J."/>
            <person name="Mondo S."/>
            <person name="Nolan M."/>
            <person name="Ohm R."/>
            <person name="Pangilinan J."/>
            <person name="Park H.-J."/>
            <person name="Ramirez L."/>
            <person name="Alfaro M."/>
            <person name="Sun H."/>
            <person name="Tritt A."/>
            <person name="Yoshinaga Y."/>
            <person name="Zwiers L.-H."/>
            <person name="Turgeon B."/>
            <person name="Goodwin S."/>
            <person name="Spatafora J."/>
            <person name="Crous P."/>
            <person name="Grigoriev I."/>
        </authorList>
    </citation>
    <scope>NUCLEOTIDE SEQUENCE</scope>
    <source>
        <strain evidence="2">CBS 121739</strain>
    </source>
</reference>
<dbReference type="InterPro" id="IPR021054">
    <property type="entry name" value="Cell_wall_mannoprotein_1"/>
</dbReference>
<dbReference type="Pfam" id="PF12296">
    <property type="entry name" value="HsbA"/>
    <property type="match status" value="1"/>
</dbReference>
<accession>A0A6A6W3H5</accession>